<evidence type="ECO:0000256" key="2">
    <source>
        <dbReference type="SAM" id="MobiDB-lite"/>
    </source>
</evidence>
<feature type="region of interest" description="Disordered" evidence="2">
    <location>
        <begin position="46"/>
        <end position="69"/>
    </location>
</feature>
<dbReference type="OrthoDB" id="109612at2759"/>
<keyword evidence="4" id="KW-1185">Reference proteome</keyword>
<evidence type="ECO:0000313" key="3">
    <source>
        <dbReference type="EMBL" id="KAG7381051.1"/>
    </source>
</evidence>
<reference evidence="3" key="1">
    <citation type="submission" date="2021-02" db="EMBL/GenBank/DDBJ databases">
        <authorList>
            <person name="Palmer J.M."/>
        </authorList>
    </citation>
    <scope>NUCLEOTIDE SEQUENCE</scope>
    <source>
        <strain evidence="3">SCRP734</strain>
    </source>
</reference>
<dbReference type="EMBL" id="JAGDFM010000263">
    <property type="protein sequence ID" value="KAG7381051.1"/>
    <property type="molecule type" value="Genomic_DNA"/>
</dbReference>
<dbReference type="AlphaFoldDB" id="A0A8T1VIZ6"/>
<keyword evidence="1" id="KW-0175">Coiled coil</keyword>
<organism evidence="3 4">
    <name type="scientific">Phytophthora pseudosyringae</name>
    <dbReference type="NCBI Taxonomy" id="221518"/>
    <lineage>
        <taxon>Eukaryota</taxon>
        <taxon>Sar</taxon>
        <taxon>Stramenopiles</taxon>
        <taxon>Oomycota</taxon>
        <taxon>Peronosporomycetes</taxon>
        <taxon>Peronosporales</taxon>
        <taxon>Peronosporaceae</taxon>
        <taxon>Phytophthora</taxon>
    </lineage>
</organism>
<proteinExistence type="predicted"/>
<evidence type="ECO:0000256" key="1">
    <source>
        <dbReference type="SAM" id="Coils"/>
    </source>
</evidence>
<feature type="coiled-coil region" evidence="1">
    <location>
        <begin position="384"/>
        <end position="411"/>
    </location>
</feature>
<feature type="coiled-coil region" evidence="1">
    <location>
        <begin position="187"/>
        <end position="214"/>
    </location>
</feature>
<protein>
    <submittedName>
        <fullName evidence="3">Uncharacterized protein</fullName>
    </submittedName>
</protein>
<accession>A0A8T1VIZ6</accession>
<evidence type="ECO:0000313" key="4">
    <source>
        <dbReference type="Proteomes" id="UP000694044"/>
    </source>
</evidence>
<comment type="caution">
    <text evidence="3">The sequence shown here is derived from an EMBL/GenBank/DDBJ whole genome shotgun (WGS) entry which is preliminary data.</text>
</comment>
<feature type="region of interest" description="Disordered" evidence="2">
    <location>
        <begin position="142"/>
        <end position="168"/>
    </location>
</feature>
<name>A0A8T1VIZ6_9STRA</name>
<sequence>MDTSHIYYPPSSCVPTAPSRMGHKQSARAQARARANRRHVNLVAMPLSPRQQTEEKSRRHSVGSSMETFRSPRVLEEVVQVEMKHQTVLPQPRPPMTPEEAFDKLRQAVSVERHRGKDPIFNAPGAREVLAGLEAACWQPFTPDHDSSSDGCSRKRSNGVTTDEGGQVNQRTRILYSQLLRGTDEILRGEESVCQELRDQIRQVEERNSELPKMIQECQAAVTRAMESAVHGAVSFERRLSHANITDGADVAATTATIREEVAETRRRKGLRSWACNDLRAGLNDLITRRSELKQLVSVAIGDVKREEQANKLRAKRLEDLRTVSTATSLLPTGRVGSKTSTQQLLARLTLALAKNQVLQEARRDHKAFVRARTEAIFDVRNQLRELNNQRVTVETDLKGLEEEAAHMKRAFTPRPDWNELRDATVVTTAVDRVDASARMRMGATRNKLSGTKGADIDEDRASEQRIMQVLSSSWSTVAKIGAMAAELAKIRSRDHAGDTILAEQKKLKHLHKEIARLMQQLEAVKAQSAA</sequence>
<gene>
    <name evidence="3" type="ORF">PHYPSEUDO_006485</name>
</gene>
<dbReference type="Proteomes" id="UP000694044">
    <property type="component" value="Unassembled WGS sequence"/>
</dbReference>
<feature type="coiled-coil region" evidence="1">
    <location>
        <begin position="501"/>
        <end position="528"/>
    </location>
</feature>